<feature type="compositionally biased region" description="Basic and acidic residues" evidence="1">
    <location>
        <begin position="141"/>
        <end position="162"/>
    </location>
</feature>
<feature type="transmembrane region" description="Helical" evidence="2">
    <location>
        <begin position="48"/>
        <end position="69"/>
    </location>
</feature>
<protein>
    <recommendedName>
        <fullName evidence="5">LysM domain-containing protein</fullName>
    </recommendedName>
</protein>
<gene>
    <name evidence="3" type="ORF">BN13_40012</name>
</gene>
<dbReference type="Proteomes" id="UP000035720">
    <property type="component" value="Unassembled WGS sequence"/>
</dbReference>
<keyword evidence="2" id="KW-0812">Transmembrane</keyword>
<reference evidence="3 4" key="1">
    <citation type="journal article" date="2013" name="ISME J.">
        <title>A metabolic model for members of the genus Tetrasphaera involved in enhanced biological phosphorus removal.</title>
        <authorList>
            <person name="Kristiansen R."/>
            <person name="Nguyen H.T.T."/>
            <person name="Saunders A.M."/>
            <person name="Nielsen J.L."/>
            <person name="Wimmer R."/>
            <person name="Le V.Q."/>
            <person name="McIlroy S.J."/>
            <person name="Petrovski S."/>
            <person name="Seviour R.J."/>
            <person name="Calteau A."/>
            <person name="Nielsen K.L."/>
            <person name="Nielsen P.H."/>
        </authorList>
    </citation>
    <scope>NUCLEOTIDE SEQUENCE [LARGE SCALE GENOMIC DNA]</scope>
    <source>
        <strain evidence="3 4">Ben 74</strain>
    </source>
</reference>
<keyword evidence="2" id="KW-1133">Transmembrane helix</keyword>
<dbReference type="Gene3D" id="3.10.350.10">
    <property type="entry name" value="LysM domain"/>
    <property type="match status" value="1"/>
</dbReference>
<evidence type="ECO:0000256" key="2">
    <source>
        <dbReference type="SAM" id="Phobius"/>
    </source>
</evidence>
<evidence type="ECO:0000313" key="3">
    <source>
        <dbReference type="EMBL" id="CCI53460.1"/>
    </source>
</evidence>
<dbReference type="InterPro" id="IPR036779">
    <property type="entry name" value="LysM_dom_sf"/>
</dbReference>
<dbReference type="CDD" id="cd00118">
    <property type="entry name" value="LysM"/>
    <property type="match status" value="1"/>
</dbReference>
<dbReference type="OrthoDB" id="3210682at2"/>
<name>A0A077MC84_9MICO</name>
<evidence type="ECO:0000256" key="1">
    <source>
        <dbReference type="SAM" id="MobiDB-lite"/>
    </source>
</evidence>
<comment type="caution">
    <text evidence="3">The sequence shown here is derived from an EMBL/GenBank/DDBJ whole genome shotgun (WGS) entry which is preliminary data.</text>
</comment>
<dbReference type="EMBL" id="CAJC01000150">
    <property type="protein sequence ID" value="CCI53460.1"/>
    <property type="molecule type" value="Genomic_DNA"/>
</dbReference>
<organism evidence="3 4">
    <name type="scientific">Nostocoides jenkinsii Ben 74</name>
    <dbReference type="NCBI Taxonomy" id="1193518"/>
    <lineage>
        <taxon>Bacteria</taxon>
        <taxon>Bacillati</taxon>
        <taxon>Actinomycetota</taxon>
        <taxon>Actinomycetes</taxon>
        <taxon>Micrococcales</taxon>
        <taxon>Intrasporangiaceae</taxon>
        <taxon>Nostocoides</taxon>
    </lineage>
</organism>
<dbReference type="STRING" id="1193518.BN13_40012"/>
<evidence type="ECO:0008006" key="5">
    <source>
        <dbReference type="Google" id="ProtNLM"/>
    </source>
</evidence>
<dbReference type="PANTHER" id="PTHR34700">
    <property type="entry name" value="POTASSIUM BINDING PROTEIN KBP"/>
    <property type="match status" value="1"/>
</dbReference>
<dbReference type="AlphaFoldDB" id="A0A077MC84"/>
<feature type="region of interest" description="Disordered" evidence="1">
    <location>
        <begin position="137"/>
        <end position="202"/>
    </location>
</feature>
<feature type="transmembrane region" description="Helical" evidence="2">
    <location>
        <begin position="7"/>
        <end position="28"/>
    </location>
</feature>
<dbReference type="InterPro" id="IPR052196">
    <property type="entry name" value="Bact_Kbp"/>
</dbReference>
<dbReference type="PANTHER" id="PTHR34700:SF4">
    <property type="entry name" value="PHAGE-LIKE ELEMENT PBSX PROTEIN XKDP"/>
    <property type="match status" value="1"/>
</dbReference>
<keyword evidence="4" id="KW-1185">Reference proteome</keyword>
<dbReference type="RefSeq" id="WP_048543791.1">
    <property type="nucleotide sequence ID" value="NZ_HF571038.1"/>
</dbReference>
<accession>A0A077MC84</accession>
<dbReference type="InterPro" id="IPR018392">
    <property type="entry name" value="LysM"/>
</dbReference>
<proteinExistence type="predicted"/>
<keyword evidence="2" id="KW-0472">Membrane</keyword>
<evidence type="ECO:0000313" key="4">
    <source>
        <dbReference type="Proteomes" id="UP000035720"/>
    </source>
</evidence>
<sequence>MGRRVYIVSATSAAAALGAAAISAWLGIGIAGRPSVGSADHDVVLAQGAGAAAFVVAALFLAQVARASWQLGRDEAARSWREPARPSTRLVSWVATSLVGLAAAPAAHAGTPAASQTVATVVATPAATASGQIATAPVAAGRHDAPTESPRAERTSTARRAPDPLWQSTDDTDTAASIRLVGGTSGDAHNASGQDSAAPDSGTVVVRRGDCLWDLVARHLGGDAPDAEVAKAWPRWYAANRAVIGSDPDVLRPGQVLRIPAGSLR</sequence>